<dbReference type="EMBL" id="BTRK01000003">
    <property type="protein sequence ID" value="GMR43494.1"/>
    <property type="molecule type" value="Genomic_DNA"/>
</dbReference>
<dbReference type="InterPro" id="IPR045860">
    <property type="entry name" value="Snake_toxin-like_sf"/>
</dbReference>
<organism evidence="2 3">
    <name type="scientific">Pristionchus mayeri</name>
    <dbReference type="NCBI Taxonomy" id="1317129"/>
    <lineage>
        <taxon>Eukaryota</taxon>
        <taxon>Metazoa</taxon>
        <taxon>Ecdysozoa</taxon>
        <taxon>Nematoda</taxon>
        <taxon>Chromadorea</taxon>
        <taxon>Rhabditida</taxon>
        <taxon>Rhabditina</taxon>
        <taxon>Diplogasteromorpha</taxon>
        <taxon>Diplogasteroidea</taxon>
        <taxon>Neodiplogasteridae</taxon>
        <taxon>Pristionchus</taxon>
    </lineage>
</organism>
<evidence type="ECO:0000313" key="3">
    <source>
        <dbReference type="Proteomes" id="UP001328107"/>
    </source>
</evidence>
<reference evidence="3" key="1">
    <citation type="submission" date="2022-10" db="EMBL/GenBank/DDBJ databases">
        <title>Genome assembly of Pristionchus species.</title>
        <authorList>
            <person name="Yoshida K."/>
            <person name="Sommer R.J."/>
        </authorList>
    </citation>
    <scope>NUCLEOTIDE SEQUENCE [LARGE SCALE GENOMIC DNA]</scope>
    <source>
        <strain evidence="3">RS5460</strain>
    </source>
</reference>
<gene>
    <name evidence="2" type="ORF">PMAYCL1PPCAC_13689</name>
</gene>
<keyword evidence="3" id="KW-1185">Reference proteome</keyword>
<feature type="signal peptide" evidence="1">
    <location>
        <begin position="1"/>
        <end position="19"/>
    </location>
</feature>
<evidence type="ECO:0000313" key="2">
    <source>
        <dbReference type="EMBL" id="GMR43494.1"/>
    </source>
</evidence>
<keyword evidence="1" id="KW-0732">Signal</keyword>
<feature type="non-terminal residue" evidence="2">
    <location>
        <position position="105"/>
    </location>
</feature>
<dbReference type="SUPFAM" id="SSF57302">
    <property type="entry name" value="Snake toxin-like"/>
    <property type="match status" value="1"/>
</dbReference>
<protein>
    <submittedName>
        <fullName evidence="2">Uncharacterized protein</fullName>
    </submittedName>
</protein>
<evidence type="ECO:0000256" key="1">
    <source>
        <dbReference type="SAM" id="SignalP"/>
    </source>
</evidence>
<sequence length="105" mass="12086">MTSLALLFLITTLLPSVTCIRCQWLIRNVPGRPDFPDVGDWHYNEMRCSTYTEYCVLAYSGEMEFRDCDFKHHCSADTNGECNKDANGVTYCCCKEELCNSEEMM</sequence>
<dbReference type="Proteomes" id="UP001328107">
    <property type="component" value="Unassembled WGS sequence"/>
</dbReference>
<accession>A0AAN4ZP78</accession>
<comment type="caution">
    <text evidence="2">The sequence shown here is derived from an EMBL/GenBank/DDBJ whole genome shotgun (WGS) entry which is preliminary data.</text>
</comment>
<proteinExistence type="predicted"/>
<name>A0AAN4ZP78_9BILA</name>
<feature type="chain" id="PRO_5043043837" evidence="1">
    <location>
        <begin position="20"/>
        <end position="105"/>
    </location>
</feature>
<dbReference type="AlphaFoldDB" id="A0AAN4ZP78"/>